<reference evidence="8" key="2">
    <citation type="submission" date="2008-08" db="EMBL/GenBank/DDBJ databases">
        <authorList>
            <consortium name="Diatom Consortium"/>
            <person name="Grigoriev I."/>
            <person name="Grimwood J."/>
            <person name="Kuo A."/>
            <person name="Otillar R.P."/>
            <person name="Salamov A."/>
            <person name="Detter J.C."/>
            <person name="Lindquist E."/>
            <person name="Shapiro H."/>
            <person name="Lucas S."/>
            <person name="Glavina del Rio T."/>
            <person name="Pitluck S."/>
            <person name="Rokhsar D."/>
            <person name="Bowler C."/>
        </authorList>
    </citation>
    <scope>GENOME REANNOTATION</scope>
    <source>
        <strain evidence="8">CCAP 1055/1</strain>
    </source>
</reference>
<dbReference type="PANTHER" id="PTHR21600:SF44">
    <property type="entry name" value="RIBOSOMAL LARGE SUBUNIT PSEUDOURIDINE SYNTHASE D"/>
    <property type="match status" value="1"/>
</dbReference>
<dbReference type="Gene3D" id="3.10.290.10">
    <property type="entry name" value="RNA-binding S4 domain"/>
    <property type="match status" value="1"/>
</dbReference>
<evidence type="ECO:0000313" key="7">
    <source>
        <dbReference type="EMBL" id="EEC44396.1"/>
    </source>
</evidence>
<proteinExistence type="inferred from homology"/>
<feature type="active site" evidence="3">
    <location>
        <position position="130"/>
    </location>
</feature>
<comment type="function">
    <text evidence="5">Responsible for synthesis of pseudouridine from uracil.</text>
</comment>
<dbReference type="PROSITE" id="PS01129">
    <property type="entry name" value="PSI_RLU"/>
    <property type="match status" value="1"/>
</dbReference>
<dbReference type="PaxDb" id="2850-Phatr15960"/>
<feature type="domain" description="Pseudouridine synthase RsuA/RluA-like" evidence="6">
    <location>
        <begin position="81"/>
        <end position="239"/>
    </location>
</feature>
<feature type="non-terminal residue" evidence="7">
    <location>
        <position position="1"/>
    </location>
</feature>
<evidence type="ECO:0000256" key="2">
    <source>
        <dbReference type="ARBA" id="ARBA00023235"/>
    </source>
</evidence>
<comment type="catalytic activity">
    <reaction evidence="5">
        <text>a uridine in RNA = a pseudouridine in RNA</text>
        <dbReference type="Rhea" id="RHEA:48348"/>
        <dbReference type="Rhea" id="RHEA-COMP:12068"/>
        <dbReference type="Rhea" id="RHEA-COMP:12069"/>
        <dbReference type="ChEBI" id="CHEBI:65314"/>
        <dbReference type="ChEBI" id="CHEBI:65315"/>
    </reaction>
</comment>
<dbReference type="InterPro" id="IPR036986">
    <property type="entry name" value="S4_RNA-bd_sf"/>
</dbReference>
<dbReference type="eggNOG" id="KOG1919">
    <property type="taxonomic scope" value="Eukaryota"/>
</dbReference>
<dbReference type="GO" id="GO:0003723">
    <property type="term" value="F:RNA binding"/>
    <property type="evidence" value="ECO:0007669"/>
    <property type="project" value="UniProtKB-KW"/>
</dbReference>
<name>B7GAM3_PHATC</name>
<dbReference type="AlphaFoldDB" id="B7GAM3"/>
<organism evidence="7 8">
    <name type="scientific">Phaeodactylum tricornutum (strain CCAP 1055/1)</name>
    <dbReference type="NCBI Taxonomy" id="556484"/>
    <lineage>
        <taxon>Eukaryota</taxon>
        <taxon>Sar</taxon>
        <taxon>Stramenopiles</taxon>
        <taxon>Ochrophyta</taxon>
        <taxon>Bacillariophyta</taxon>
        <taxon>Bacillariophyceae</taxon>
        <taxon>Bacillariophycidae</taxon>
        <taxon>Naviculales</taxon>
        <taxon>Phaeodactylaceae</taxon>
        <taxon>Phaeodactylum</taxon>
    </lineage>
</organism>
<dbReference type="InterPro" id="IPR006224">
    <property type="entry name" value="PsdUridine_synth_RluA-like_CS"/>
</dbReference>
<sequence>KRIDAVLAALEPEMSRSFCGNLVANKRVSIIQENGDNCLVDRKSFKVEPGQQLIISLPREEGASEIIAQDLPLDIIFEDEHMIVINKAANMVVHPAAGNWDGTVVNALAYYLANRSESISFRPGIVHRLDKGTTGVLVVAKTSQTLATLSNFFAARQVKKTYMAITVGNPGKHVVIDKPIGRHPLHRQRMRVVPDPHQKNSTGRRALSYVDTLAFDGKLSLVQVRIETGRTHQIRVHLQDRHTPIYGDDIYGLADWNKKLSKTHRIVRPLLHAYKLEINHPVTGEPMVFKASLADDMKRITTTIYPDSEKEIPDLFHGNTISNAA</sequence>
<protein>
    <recommendedName>
        <fullName evidence="5">Pseudouridine synthase</fullName>
        <ecNumber evidence="5">5.4.99.-</ecNumber>
    </recommendedName>
</protein>
<reference evidence="7 8" key="1">
    <citation type="journal article" date="2008" name="Nature">
        <title>The Phaeodactylum genome reveals the evolutionary history of diatom genomes.</title>
        <authorList>
            <person name="Bowler C."/>
            <person name="Allen A.E."/>
            <person name="Badger J.H."/>
            <person name="Grimwood J."/>
            <person name="Jabbari K."/>
            <person name="Kuo A."/>
            <person name="Maheswari U."/>
            <person name="Martens C."/>
            <person name="Maumus F."/>
            <person name="Otillar R.P."/>
            <person name="Rayko E."/>
            <person name="Salamov A."/>
            <person name="Vandepoele K."/>
            <person name="Beszteri B."/>
            <person name="Gruber A."/>
            <person name="Heijde M."/>
            <person name="Katinka M."/>
            <person name="Mock T."/>
            <person name="Valentin K."/>
            <person name="Verret F."/>
            <person name="Berges J.A."/>
            <person name="Brownlee C."/>
            <person name="Cadoret J.P."/>
            <person name="Chiovitti A."/>
            <person name="Choi C.J."/>
            <person name="Coesel S."/>
            <person name="De Martino A."/>
            <person name="Detter J.C."/>
            <person name="Durkin C."/>
            <person name="Falciatore A."/>
            <person name="Fournet J."/>
            <person name="Haruta M."/>
            <person name="Huysman M.J."/>
            <person name="Jenkins B.D."/>
            <person name="Jiroutova K."/>
            <person name="Jorgensen R.E."/>
            <person name="Joubert Y."/>
            <person name="Kaplan A."/>
            <person name="Kroger N."/>
            <person name="Kroth P.G."/>
            <person name="La Roche J."/>
            <person name="Lindquist E."/>
            <person name="Lommer M."/>
            <person name="Martin-Jezequel V."/>
            <person name="Lopez P.J."/>
            <person name="Lucas S."/>
            <person name="Mangogna M."/>
            <person name="McGinnis K."/>
            <person name="Medlin L.K."/>
            <person name="Montsant A."/>
            <person name="Oudot-Le Secq M.P."/>
            <person name="Napoli C."/>
            <person name="Obornik M."/>
            <person name="Parker M.S."/>
            <person name="Petit J.L."/>
            <person name="Porcel B.M."/>
            <person name="Poulsen N."/>
            <person name="Robison M."/>
            <person name="Rychlewski L."/>
            <person name="Rynearson T.A."/>
            <person name="Schmutz J."/>
            <person name="Shapiro H."/>
            <person name="Siaut M."/>
            <person name="Stanley M."/>
            <person name="Sussman M.R."/>
            <person name="Taylor A.R."/>
            <person name="Vardi A."/>
            <person name="von Dassow P."/>
            <person name="Vyverman W."/>
            <person name="Willis A."/>
            <person name="Wyrwicz L.S."/>
            <person name="Rokhsar D.S."/>
            <person name="Weissenbach J."/>
            <person name="Armbrust E.V."/>
            <person name="Green B.R."/>
            <person name="Van de Peer Y."/>
            <person name="Grigoriev I.V."/>
        </authorList>
    </citation>
    <scope>NUCLEOTIDE SEQUENCE [LARGE SCALE GENOMIC DNA]</scope>
    <source>
        <strain evidence="7 8">CCAP 1055/1</strain>
    </source>
</reference>
<keyword evidence="4" id="KW-0694">RNA-binding</keyword>
<keyword evidence="8" id="KW-1185">Reference proteome</keyword>
<gene>
    <name evidence="7" type="ORF">PHATRDRAFT_15960</name>
</gene>
<dbReference type="GeneID" id="7195930"/>
<dbReference type="EMBL" id="CM000624">
    <property type="protein sequence ID" value="EEC44396.1"/>
    <property type="molecule type" value="Genomic_DNA"/>
</dbReference>
<dbReference type="InterPro" id="IPR006145">
    <property type="entry name" value="PsdUridine_synth_RsuA/RluA"/>
</dbReference>
<dbReference type="Gene3D" id="3.30.2350.10">
    <property type="entry name" value="Pseudouridine synthase"/>
    <property type="match status" value="1"/>
</dbReference>
<evidence type="ECO:0000256" key="3">
    <source>
        <dbReference type="PIRSR" id="PIRSR606225-1"/>
    </source>
</evidence>
<accession>B7GAM3</accession>
<evidence type="ECO:0000256" key="5">
    <source>
        <dbReference type="RuleBase" id="RU362028"/>
    </source>
</evidence>
<evidence type="ECO:0000256" key="1">
    <source>
        <dbReference type="ARBA" id="ARBA00010876"/>
    </source>
</evidence>
<dbReference type="CDD" id="cd02869">
    <property type="entry name" value="PseudoU_synth_RluA_like"/>
    <property type="match status" value="1"/>
</dbReference>
<dbReference type="Proteomes" id="UP000000759">
    <property type="component" value="Chromosome 22"/>
</dbReference>
<keyword evidence="2 5" id="KW-0413">Isomerase</keyword>
<dbReference type="OrthoDB" id="418349at2759"/>
<dbReference type="RefSeq" id="XP_002184218.1">
    <property type="nucleotide sequence ID" value="XM_002184182.1"/>
</dbReference>
<dbReference type="InterPro" id="IPR006225">
    <property type="entry name" value="PsdUridine_synth_RluC/D"/>
</dbReference>
<dbReference type="NCBIfam" id="TIGR00005">
    <property type="entry name" value="rluA_subfam"/>
    <property type="match status" value="1"/>
</dbReference>
<dbReference type="STRING" id="556484.B7GAM3"/>
<dbReference type="KEGG" id="pti:PHATRDRAFT_15960"/>
<evidence type="ECO:0000256" key="4">
    <source>
        <dbReference type="PROSITE-ProRule" id="PRU00182"/>
    </source>
</evidence>
<dbReference type="CDD" id="cd00165">
    <property type="entry name" value="S4"/>
    <property type="match status" value="1"/>
</dbReference>
<dbReference type="InParanoid" id="B7GAM3"/>
<evidence type="ECO:0000259" key="6">
    <source>
        <dbReference type="Pfam" id="PF00849"/>
    </source>
</evidence>
<dbReference type="GO" id="GO:0009982">
    <property type="term" value="F:pseudouridine synthase activity"/>
    <property type="evidence" value="ECO:0007669"/>
    <property type="project" value="InterPro"/>
</dbReference>
<dbReference type="PANTHER" id="PTHR21600">
    <property type="entry name" value="MITOCHONDRIAL RNA PSEUDOURIDINE SYNTHASE"/>
    <property type="match status" value="1"/>
</dbReference>
<dbReference type="Pfam" id="PF00849">
    <property type="entry name" value="PseudoU_synth_2"/>
    <property type="match status" value="1"/>
</dbReference>
<evidence type="ECO:0000313" key="8">
    <source>
        <dbReference type="Proteomes" id="UP000000759"/>
    </source>
</evidence>
<dbReference type="PROSITE" id="PS50889">
    <property type="entry name" value="S4"/>
    <property type="match status" value="1"/>
</dbReference>
<comment type="similarity">
    <text evidence="1 5">Belongs to the pseudouridine synthase RluA family.</text>
</comment>
<dbReference type="EC" id="5.4.99.-" evidence="5"/>
<dbReference type="InterPro" id="IPR020103">
    <property type="entry name" value="PsdUridine_synth_cat_dom_sf"/>
</dbReference>
<dbReference type="SUPFAM" id="SSF55120">
    <property type="entry name" value="Pseudouridine synthase"/>
    <property type="match status" value="1"/>
</dbReference>
<dbReference type="GO" id="GO:0000455">
    <property type="term" value="P:enzyme-directed rRNA pseudouridine synthesis"/>
    <property type="evidence" value="ECO:0007669"/>
    <property type="project" value="TreeGrafter"/>
</dbReference>
<dbReference type="InterPro" id="IPR050188">
    <property type="entry name" value="RluA_PseudoU_synthase"/>
</dbReference>